<evidence type="ECO:0000313" key="2">
    <source>
        <dbReference type="EMBL" id="RGP64377.1"/>
    </source>
</evidence>
<evidence type="ECO:0000256" key="1">
    <source>
        <dbReference type="SAM" id="MobiDB-lite"/>
    </source>
</evidence>
<accession>A0A395RWH3</accession>
<feature type="compositionally biased region" description="Polar residues" evidence="1">
    <location>
        <begin position="1"/>
        <end position="15"/>
    </location>
</feature>
<evidence type="ECO:0000313" key="3">
    <source>
        <dbReference type="Proteomes" id="UP000266234"/>
    </source>
</evidence>
<reference evidence="2 3" key="1">
    <citation type="journal article" date="2018" name="PLoS Pathog.">
        <title>Evolution of structural diversity of trichothecenes, a family of toxins produced by plant pathogenic and entomopathogenic fungi.</title>
        <authorList>
            <person name="Proctor R.H."/>
            <person name="McCormick S.P."/>
            <person name="Kim H.S."/>
            <person name="Cardoza R.E."/>
            <person name="Stanley A.M."/>
            <person name="Lindo L."/>
            <person name="Kelly A."/>
            <person name="Brown D.W."/>
            <person name="Lee T."/>
            <person name="Vaughan M.M."/>
            <person name="Alexander N.J."/>
            <person name="Busman M."/>
            <person name="Gutierrez S."/>
        </authorList>
    </citation>
    <scope>NUCLEOTIDE SEQUENCE [LARGE SCALE GENOMIC DNA]</scope>
    <source>
        <strain evidence="2 3">NRRL 20695</strain>
    </source>
</reference>
<dbReference type="EMBL" id="PXOG01000253">
    <property type="protein sequence ID" value="RGP64377.1"/>
    <property type="molecule type" value="Genomic_DNA"/>
</dbReference>
<dbReference type="AlphaFoldDB" id="A0A395RWH3"/>
<feature type="region of interest" description="Disordered" evidence="1">
    <location>
        <begin position="1"/>
        <end position="20"/>
    </location>
</feature>
<dbReference type="Proteomes" id="UP000266234">
    <property type="component" value="Unassembled WGS sequence"/>
</dbReference>
<gene>
    <name evidence="2" type="ORF">FLONG3_9564</name>
</gene>
<keyword evidence="3" id="KW-1185">Reference proteome</keyword>
<proteinExistence type="predicted"/>
<comment type="caution">
    <text evidence="2">The sequence shown here is derived from an EMBL/GenBank/DDBJ whole genome shotgun (WGS) entry which is preliminary data.</text>
</comment>
<organism evidence="2 3">
    <name type="scientific">Fusarium longipes</name>
    <dbReference type="NCBI Taxonomy" id="694270"/>
    <lineage>
        <taxon>Eukaryota</taxon>
        <taxon>Fungi</taxon>
        <taxon>Dikarya</taxon>
        <taxon>Ascomycota</taxon>
        <taxon>Pezizomycotina</taxon>
        <taxon>Sordariomycetes</taxon>
        <taxon>Hypocreomycetidae</taxon>
        <taxon>Hypocreales</taxon>
        <taxon>Nectriaceae</taxon>
        <taxon>Fusarium</taxon>
    </lineage>
</organism>
<feature type="region of interest" description="Disordered" evidence="1">
    <location>
        <begin position="39"/>
        <end position="79"/>
    </location>
</feature>
<dbReference type="OrthoDB" id="5153231at2759"/>
<sequence length="755" mass="86601">MASHSGSDDSGNEVSNDPLLYDSDELYIYDSDELYIYDSDELPSYDPEDPSVYDPEDPSVYDSSEVDDEFNDSDEEEEPDIYPTCGLCRFYFVPGEIVGTSDLVDTRAQYWPGTYVNRAELERHHVRAFHLNCIYVVNDNFEVWEDLDATRDGLEGVYNVTGGTFDFIEPPQSMTERRDRWLQDSMVQDLQSALQNRLPREIYENIASYCKRERAARIAQDTWVNRGYPTVRQQYFFDGENDLWVNHVEIEGFRYVRSLNNRSISPSDTLIYSADTDTDTDTDAHKPLSIYFAEDYRGIRQVVISKSFRPPSVHREAGLHWVICCRGQRLPFYLHSRSDAVKLRGVAITPDGDDPKPDWNLRRWATFPRDLDPFLQLPAIDDDYNRNLNYYEAVQAVDWNSPGVCGYYFFLPRGDLRGIVAVKLQDLPTAHIDEYGEHCLSGLYVPIESDERVSELWLRTGDYFRYSDWECEQKETLILRTSKGRCHVLGPDKANAWLQADKTELKEFTYRTVATFSETGQKRMYYSRAGHDDIWLGFQKSTALDVWGGLGQVSAWTGAITAWFPAPKYDSRPLEDGYISTSAPVDGVKSIRACWAQERWTQGGRYTEKFIVGLLLGYADGSQRCVGKVRPDCLEAPMEIRADKIWLGASHRNSRWCRGTPWFPGDLSIDCIRVEEPFESDRVGYDYLEVPLAGRLEWHFYRQVCAVGHFDGNESHDEIGAALARATKNTLCKSDVKNFTVKVRSDADEVVSIGN</sequence>
<dbReference type="STRING" id="694270.A0A395RWH3"/>
<name>A0A395RWH3_9HYPO</name>
<protein>
    <submittedName>
        <fullName evidence="2">Uncharacterized protein</fullName>
    </submittedName>
</protein>